<dbReference type="AlphaFoldDB" id="A0A699KQ58"/>
<dbReference type="EMBL" id="BKCJ010543213">
    <property type="protein sequence ID" value="GFB05912.1"/>
    <property type="molecule type" value="Genomic_DNA"/>
</dbReference>
<name>A0A699KQ58_TANCI</name>
<accession>A0A699KQ58</accession>
<evidence type="ECO:0000313" key="1">
    <source>
        <dbReference type="EMBL" id="GFB05912.1"/>
    </source>
</evidence>
<protein>
    <submittedName>
        <fullName evidence="1">Uncharacterized protein</fullName>
    </submittedName>
</protein>
<gene>
    <name evidence="1" type="ORF">Tci_677883</name>
</gene>
<organism evidence="1">
    <name type="scientific">Tanacetum cinerariifolium</name>
    <name type="common">Dalmatian daisy</name>
    <name type="synonym">Chrysanthemum cinerariifolium</name>
    <dbReference type="NCBI Taxonomy" id="118510"/>
    <lineage>
        <taxon>Eukaryota</taxon>
        <taxon>Viridiplantae</taxon>
        <taxon>Streptophyta</taxon>
        <taxon>Embryophyta</taxon>
        <taxon>Tracheophyta</taxon>
        <taxon>Spermatophyta</taxon>
        <taxon>Magnoliopsida</taxon>
        <taxon>eudicotyledons</taxon>
        <taxon>Gunneridae</taxon>
        <taxon>Pentapetalae</taxon>
        <taxon>asterids</taxon>
        <taxon>campanulids</taxon>
        <taxon>Asterales</taxon>
        <taxon>Asteraceae</taxon>
        <taxon>Asteroideae</taxon>
        <taxon>Anthemideae</taxon>
        <taxon>Anthemidinae</taxon>
        <taxon>Tanacetum</taxon>
    </lineage>
</organism>
<comment type="caution">
    <text evidence="1">The sequence shown here is derived from an EMBL/GenBank/DDBJ whole genome shotgun (WGS) entry which is preliminary data.</text>
</comment>
<sequence>SFDSRVSPIGNLVRRLNLTDSMIGGKFLMKEIPWNVVEDDKALYLLRTMPGQYKESEESHCSSYNVSKKLQNPQAIRILIGLEGWDNEGRKTDDPFQGYAFEIFLPDNNIQEAKECKTGELWKIIIPKKKGECIQTVGGNLLFIHEEKYANRPSGAPHRIMPLLQHTKANLQDFAESYYDEIHWNVVEDDKALYLLRTMPGQYKESEESVPHAEFMFAIHPNDTRRSGTFSVLLSSDA</sequence>
<proteinExistence type="predicted"/>
<reference evidence="1" key="1">
    <citation type="journal article" date="2019" name="Sci. Rep.">
        <title>Draft genome of Tanacetum cinerariifolium, the natural source of mosquito coil.</title>
        <authorList>
            <person name="Yamashiro T."/>
            <person name="Shiraishi A."/>
            <person name="Satake H."/>
            <person name="Nakayama K."/>
        </authorList>
    </citation>
    <scope>NUCLEOTIDE SEQUENCE</scope>
</reference>
<feature type="non-terminal residue" evidence="1">
    <location>
        <position position="1"/>
    </location>
</feature>